<keyword evidence="7 8" id="KW-0472">Membrane</keyword>
<sequence>MKNIILILIGLFIIIIENSIMNYIDIFNISLNASIVYISIISLFVKRNEGALIGLILGMLKDILIGRFIGVNALVFFVIGYLYGVLQDKIFKENVTTILILTLFSSVFDSLINCLLLKSSFESEKILFSLVKGTVFIPVLNTVFALVIYKVLIDFVKKIDNI</sequence>
<dbReference type="EMBL" id="CP120733">
    <property type="protein sequence ID" value="WFD11452.1"/>
    <property type="molecule type" value="Genomic_DNA"/>
</dbReference>
<gene>
    <name evidence="9" type="primary">mreD</name>
    <name evidence="9" type="ORF">P4S50_05085</name>
</gene>
<evidence type="ECO:0000313" key="10">
    <source>
        <dbReference type="Proteomes" id="UP001222800"/>
    </source>
</evidence>
<feature type="transmembrane region" description="Helical" evidence="8">
    <location>
        <begin position="129"/>
        <end position="152"/>
    </location>
</feature>
<proteinExistence type="inferred from homology"/>
<evidence type="ECO:0000313" key="9">
    <source>
        <dbReference type="EMBL" id="WFD11452.1"/>
    </source>
</evidence>
<feature type="transmembrane region" description="Helical" evidence="8">
    <location>
        <begin position="98"/>
        <end position="117"/>
    </location>
</feature>
<keyword evidence="4 8" id="KW-0812">Transmembrane</keyword>
<accession>A0ABY8EET2</accession>
<comment type="similarity">
    <text evidence="2">Belongs to the MreD family.</text>
</comment>
<dbReference type="InterPro" id="IPR007227">
    <property type="entry name" value="Cell_shape_determining_MreD"/>
</dbReference>
<evidence type="ECO:0000256" key="1">
    <source>
        <dbReference type="ARBA" id="ARBA00004651"/>
    </source>
</evidence>
<evidence type="ECO:0000256" key="4">
    <source>
        <dbReference type="ARBA" id="ARBA00022692"/>
    </source>
</evidence>
<comment type="subcellular location">
    <subcellularLocation>
        <location evidence="1">Cell membrane</location>
        <topology evidence="1">Multi-pass membrane protein</topology>
    </subcellularLocation>
</comment>
<evidence type="ECO:0000256" key="3">
    <source>
        <dbReference type="ARBA" id="ARBA00022475"/>
    </source>
</evidence>
<keyword evidence="10" id="KW-1185">Reference proteome</keyword>
<evidence type="ECO:0000256" key="8">
    <source>
        <dbReference type="SAM" id="Phobius"/>
    </source>
</evidence>
<evidence type="ECO:0000256" key="2">
    <source>
        <dbReference type="ARBA" id="ARBA00007776"/>
    </source>
</evidence>
<organism evidence="9 10">
    <name type="scientific">Tepidibacter hydrothermalis</name>
    <dbReference type="NCBI Taxonomy" id="3036126"/>
    <lineage>
        <taxon>Bacteria</taxon>
        <taxon>Bacillati</taxon>
        <taxon>Bacillota</taxon>
        <taxon>Clostridia</taxon>
        <taxon>Peptostreptococcales</taxon>
        <taxon>Peptostreptococcaceae</taxon>
        <taxon>Tepidibacter</taxon>
    </lineage>
</organism>
<evidence type="ECO:0000256" key="6">
    <source>
        <dbReference type="ARBA" id="ARBA00022989"/>
    </source>
</evidence>
<name>A0ABY8EET2_9FIRM</name>
<reference evidence="9 10" key="1">
    <citation type="submission" date="2023-03" db="EMBL/GenBank/DDBJ databases">
        <title>Complete genome sequence of Tepidibacter sp. SWIR-1, isolated from a deep-sea hydrothermal vent.</title>
        <authorList>
            <person name="Li X."/>
        </authorList>
    </citation>
    <scope>NUCLEOTIDE SEQUENCE [LARGE SCALE GENOMIC DNA]</scope>
    <source>
        <strain evidence="9 10">SWIR-1</strain>
    </source>
</reference>
<dbReference type="Proteomes" id="UP001222800">
    <property type="component" value="Chromosome"/>
</dbReference>
<evidence type="ECO:0000256" key="7">
    <source>
        <dbReference type="ARBA" id="ARBA00023136"/>
    </source>
</evidence>
<protein>
    <submittedName>
        <fullName evidence="9">Rod shape-determining protein MreD</fullName>
    </submittedName>
</protein>
<dbReference type="Pfam" id="PF04093">
    <property type="entry name" value="MreD"/>
    <property type="match status" value="1"/>
</dbReference>
<dbReference type="NCBIfam" id="TIGR03426">
    <property type="entry name" value="shape_MreD"/>
    <property type="match status" value="1"/>
</dbReference>
<keyword evidence="6 8" id="KW-1133">Transmembrane helix</keyword>
<evidence type="ECO:0000256" key="5">
    <source>
        <dbReference type="ARBA" id="ARBA00022960"/>
    </source>
</evidence>
<feature type="transmembrane region" description="Helical" evidence="8">
    <location>
        <begin position="65"/>
        <end position="86"/>
    </location>
</feature>
<dbReference type="RefSeq" id="WP_277733520.1">
    <property type="nucleotide sequence ID" value="NZ_CP120733.1"/>
</dbReference>
<keyword evidence="5" id="KW-0133">Cell shape</keyword>
<feature type="transmembrane region" description="Helical" evidence="8">
    <location>
        <begin position="29"/>
        <end position="45"/>
    </location>
</feature>
<keyword evidence="3" id="KW-1003">Cell membrane</keyword>